<gene>
    <name evidence="5" type="ORF">FA09DRAFT_332430</name>
</gene>
<keyword evidence="6" id="KW-1185">Reference proteome</keyword>
<dbReference type="SUPFAM" id="SSF118310">
    <property type="entry name" value="AN1-like Zinc finger"/>
    <property type="match status" value="2"/>
</dbReference>
<dbReference type="InterPro" id="IPR000058">
    <property type="entry name" value="Znf_AN1"/>
</dbReference>
<dbReference type="STRING" id="58919.A0A316Z268"/>
<feature type="domain" description="AN1-type" evidence="4">
    <location>
        <begin position="7"/>
        <end position="46"/>
    </location>
</feature>
<dbReference type="GO" id="GO:0005737">
    <property type="term" value="C:cytoplasm"/>
    <property type="evidence" value="ECO:0007669"/>
    <property type="project" value="TreeGrafter"/>
</dbReference>
<reference evidence="5 6" key="1">
    <citation type="journal article" date="2018" name="Mol. Biol. Evol.">
        <title>Broad Genomic Sampling Reveals a Smut Pathogenic Ancestry of the Fungal Clade Ustilaginomycotina.</title>
        <authorList>
            <person name="Kijpornyongpan T."/>
            <person name="Mondo S.J."/>
            <person name="Barry K."/>
            <person name="Sandor L."/>
            <person name="Lee J."/>
            <person name="Lipzen A."/>
            <person name="Pangilinan J."/>
            <person name="LaButti K."/>
            <person name="Hainaut M."/>
            <person name="Henrissat B."/>
            <person name="Grigoriev I.V."/>
            <person name="Spatafora J.W."/>
            <person name="Aime M.C."/>
        </authorList>
    </citation>
    <scope>NUCLEOTIDE SEQUENCE [LARGE SCALE GENOMIC DNA]</scope>
    <source>
        <strain evidence="5 6">MCA 4186</strain>
    </source>
</reference>
<dbReference type="PANTHER" id="PTHR14677:SF40">
    <property type="entry name" value="CDC48-ASSOCIATED UBIQUITIN-LIKE_ZINC FINGER PROTEIN 1"/>
    <property type="match status" value="1"/>
</dbReference>
<evidence type="ECO:0000313" key="6">
    <source>
        <dbReference type="Proteomes" id="UP000245946"/>
    </source>
</evidence>
<name>A0A316Z268_9BASI</name>
<keyword evidence="1" id="KW-0479">Metal-binding</keyword>
<evidence type="ECO:0000256" key="1">
    <source>
        <dbReference type="ARBA" id="ARBA00022723"/>
    </source>
</evidence>
<dbReference type="SMART" id="SM00154">
    <property type="entry name" value="ZnF_AN1"/>
    <property type="match status" value="2"/>
</dbReference>
<organism evidence="5 6">
    <name type="scientific">Tilletiopsis washingtonensis</name>
    <dbReference type="NCBI Taxonomy" id="58919"/>
    <lineage>
        <taxon>Eukaryota</taxon>
        <taxon>Fungi</taxon>
        <taxon>Dikarya</taxon>
        <taxon>Basidiomycota</taxon>
        <taxon>Ustilaginomycotina</taxon>
        <taxon>Exobasidiomycetes</taxon>
        <taxon>Entylomatales</taxon>
        <taxon>Entylomatales incertae sedis</taxon>
        <taxon>Tilletiopsis</taxon>
    </lineage>
</organism>
<dbReference type="PANTHER" id="PTHR14677">
    <property type="entry name" value="ARSENITE INDUCUBLE RNA ASSOCIATED PROTEIN AIP-1-RELATED"/>
    <property type="match status" value="1"/>
</dbReference>
<evidence type="ECO:0000256" key="3">
    <source>
        <dbReference type="ARBA" id="ARBA00022833"/>
    </source>
</evidence>
<evidence type="ECO:0000259" key="4">
    <source>
        <dbReference type="SMART" id="SM00154"/>
    </source>
</evidence>
<dbReference type="RefSeq" id="XP_025595291.1">
    <property type="nucleotide sequence ID" value="XM_025743453.1"/>
</dbReference>
<evidence type="ECO:0000313" key="5">
    <source>
        <dbReference type="EMBL" id="PWN95012.1"/>
    </source>
</evidence>
<protein>
    <recommendedName>
        <fullName evidence="4">AN1-type domain-containing protein</fullName>
    </recommendedName>
</protein>
<dbReference type="EMBL" id="KZ819307">
    <property type="protein sequence ID" value="PWN95012.1"/>
    <property type="molecule type" value="Genomic_DNA"/>
</dbReference>
<evidence type="ECO:0000256" key="2">
    <source>
        <dbReference type="ARBA" id="ARBA00022771"/>
    </source>
</evidence>
<keyword evidence="3" id="KW-0862">Zinc</keyword>
<feature type="domain" description="AN1-type" evidence="4">
    <location>
        <begin position="81"/>
        <end position="119"/>
    </location>
</feature>
<dbReference type="Gene3D" id="4.10.1110.10">
    <property type="entry name" value="AN1-like Zinc finger"/>
    <property type="match status" value="2"/>
</dbReference>
<dbReference type="Pfam" id="PF01428">
    <property type="entry name" value="zf-AN1"/>
    <property type="match status" value="2"/>
</dbReference>
<accession>A0A316Z268</accession>
<dbReference type="GO" id="GO:0008270">
    <property type="term" value="F:zinc ion binding"/>
    <property type="evidence" value="ECO:0007669"/>
    <property type="project" value="UniProtKB-KW"/>
</dbReference>
<keyword evidence="2" id="KW-0863">Zinc-finger</keyword>
<dbReference type="Proteomes" id="UP000245946">
    <property type="component" value="Unassembled WGS sequence"/>
</dbReference>
<dbReference type="InterPro" id="IPR035896">
    <property type="entry name" value="AN1-like_Znf"/>
</dbReference>
<proteinExistence type="predicted"/>
<dbReference type="OrthoDB" id="431929at2759"/>
<dbReference type="GeneID" id="37270997"/>
<sequence>MDIGTHCALDTCKCLTFLPIACPHCMRRFCETCVPPETHACAAATPAESSSSKPQGADRVRCAVPKCTAYSLELVPAAPGVQRAQPGVAHKAPRCERCRGAFCMRHRSFAAHNCTAAAPRTEGQLRADAAEARRQKAREALMRNFPGFKSK</sequence>
<dbReference type="AlphaFoldDB" id="A0A316Z268"/>